<gene>
    <name evidence="3" type="ORF">FJ693_18945</name>
</gene>
<feature type="domain" description="Peptidase M28" evidence="2">
    <location>
        <begin position="105"/>
        <end position="303"/>
    </location>
</feature>
<evidence type="ECO:0000313" key="3">
    <source>
        <dbReference type="EMBL" id="TRW43118.1"/>
    </source>
</evidence>
<keyword evidence="4" id="KW-1185">Reference proteome</keyword>
<dbReference type="GO" id="GO:0008235">
    <property type="term" value="F:metalloexopeptidase activity"/>
    <property type="evidence" value="ECO:0007669"/>
    <property type="project" value="InterPro"/>
</dbReference>
<dbReference type="Proteomes" id="UP000318693">
    <property type="component" value="Unassembled WGS sequence"/>
</dbReference>
<dbReference type="InterPro" id="IPR007484">
    <property type="entry name" value="Peptidase_M28"/>
</dbReference>
<feature type="compositionally biased region" description="Low complexity" evidence="1">
    <location>
        <begin position="322"/>
        <end position="338"/>
    </location>
</feature>
<proteinExistence type="predicted"/>
<dbReference type="InterPro" id="IPR045175">
    <property type="entry name" value="M28_fam"/>
</dbReference>
<dbReference type="SUPFAM" id="SSF53187">
    <property type="entry name" value="Zn-dependent exopeptidases"/>
    <property type="match status" value="1"/>
</dbReference>
<name>A0A552WK32_9MICO</name>
<sequence length="344" mass="35359">MVDAAETHAGEGVDWAVRPLPRDVVVVDRPTPSARRADPALGELLAVLSQPSYEETLHVVTAPPTRHSLDPGFVIAAETAAAVLQALGYVVVREPIIVGAGHSENVVADLAGMAEAPRGLVVVSAHLDSVNHADGPDAPAPGADDNASGAAGLLELARALVTRRWPHDLQLILFGGEEQGLFGSKAHVAALGEADRGRIRAVLNMDMIARLNTPAPGVLLEGAEVSRTLVDELAAAAATWTSLAVSTSLHPYASDHVPFIDAGIPAVLTIEGNDTANGDVHTARDTLFTLYPPLALEILRMNLAVLATYLEADGRADGNGAGADDAGADGADPASHGDQPGAPA</sequence>
<evidence type="ECO:0000256" key="1">
    <source>
        <dbReference type="SAM" id="MobiDB-lite"/>
    </source>
</evidence>
<reference evidence="3 4" key="1">
    <citation type="submission" date="2019-07" db="EMBL/GenBank/DDBJ databases">
        <title>Georgenia wutianyii sp. nov. and Georgenia *** sp. nov. isolated from plateau pika (Ochotona curzoniae) in the Qinghai-Tibet plateau of China.</title>
        <authorList>
            <person name="Tian Z."/>
        </authorList>
    </citation>
    <scope>NUCLEOTIDE SEQUENCE [LARGE SCALE GENOMIC DNA]</scope>
    <source>
        <strain evidence="3 4">Z446</strain>
    </source>
</reference>
<dbReference type="AlphaFoldDB" id="A0A552WK32"/>
<dbReference type="PANTHER" id="PTHR12147:SF26">
    <property type="entry name" value="PEPTIDASE M28 DOMAIN-CONTAINING PROTEIN"/>
    <property type="match status" value="1"/>
</dbReference>
<organism evidence="3 4">
    <name type="scientific">Georgenia yuyongxinii</name>
    <dbReference type="NCBI Taxonomy" id="2589797"/>
    <lineage>
        <taxon>Bacteria</taxon>
        <taxon>Bacillati</taxon>
        <taxon>Actinomycetota</taxon>
        <taxon>Actinomycetes</taxon>
        <taxon>Micrococcales</taxon>
        <taxon>Bogoriellaceae</taxon>
        <taxon>Georgenia</taxon>
    </lineage>
</organism>
<dbReference type="EMBL" id="VJXR01000103">
    <property type="protein sequence ID" value="TRW43118.1"/>
    <property type="molecule type" value="Genomic_DNA"/>
</dbReference>
<evidence type="ECO:0000313" key="4">
    <source>
        <dbReference type="Proteomes" id="UP000318693"/>
    </source>
</evidence>
<accession>A0A552WK32</accession>
<evidence type="ECO:0000259" key="2">
    <source>
        <dbReference type="Pfam" id="PF04389"/>
    </source>
</evidence>
<feature type="region of interest" description="Disordered" evidence="1">
    <location>
        <begin position="317"/>
        <end position="344"/>
    </location>
</feature>
<dbReference type="Pfam" id="PF04389">
    <property type="entry name" value="Peptidase_M28"/>
    <property type="match status" value="1"/>
</dbReference>
<comment type="caution">
    <text evidence="3">The sequence shown here is derived from an EMBL/GenBank/DDBJ whole genome shotgun (WGS) entry which is preliminary data.</text>
</comment>
<dbReference type="GO" id="GO:0006508">
    <property type="term" value="P:proteolysis"/>
    <property type="evidence" value="ECO:0007669"/>
    <property type="project" value="InterPro"/>
</dbReference>
<dbReference type="PANTHER" id="PTHR12147">
    <property type="entry name" value="METALLOPEPTIDASE M28 FAMILY MEMBER"/>
    <property type="match status" value="1"/>
</dbReference>
<protein>
    <submittedName>
        <fullName evidence="3">Zn-dependent exopeptidase M28</fullName>
    </submittedName>
</protein>
<dbReference type="Gene3D" id="3.40.630.10">
    <property type="entry name" value="Zn peptidases"/>
    <property type="match status" value="1"/>
</dbReference>